<evidence type="ECO:0000313" key="4">
    <source>
        <dbReference type="Proteomes" id="UP000320176"/>
    </source>
</evidence>
<dbReference type="SUPFAM" id="SSF52129">
    <property type="entry name" value="Caspase-like"/>
    <property type="match status" value="1"/>
</dbReference>
<sequence>MTTWKRSFSVGKSPCNRPALGTDFRKHIERAVSQCDVLLVVIGDKWLSICDDHGRQRLFDEKDMVRLEIETALKRDIKVIPVLVGCKETPKVDEVPPSLSDLTFRNAVVVVAGETFRAQLDRLIEGIQGLSALAADERSTDDRSNESKSGKFLWLLGGATILFLALILWLRPWHWRFDKQDVEQPPTAVASDAIEEELPEVQSLQDSEEILLALQDGIDRQATLIATYLASENVQAISVDQNDRDPRTLSETLMANQIFALMSDSLNAREIQVQDDCSFQLAMNVTMLQDRLLFNTKIFNRENSSQQDFSLTRRVGPQQKVADPIAQSLSSDTSGRMLALVVGINDFKFSEQMGLMYSKQDAIEFSKQLRQSGYTTVTTLTSDEASLANIQVAIDQLARSANDNDTLLFFYSGHGFQIDDQRFVMPQDGQVDDPRSLLPITDINDRMASSKAKNKLLMLDACAVGSFERNTRGISVKRSASKPDLSSQLGLSMLLACSEMQVSYEAAELGHGVFTYFIVQAFDGSGDSNRDGKLSLYELGSFVSDRVESYTQSKFSASQTPYFRHDGGDFIVGKLGSSE</sequence>
<keyword evidence="1" id="KW-0812">Transmembrane</keyword>
<reference evidence="3 4" key="1">
    <citation type="submission" date="2019-02" db="EMBL/GenBank/DDBJ databases">
        <title>Deep-cultivation of Planctomycetes and their phenomic and genomic characterization uncovers novel biology.</title>
        <authorList>
            <person name="Wiegand S."/>
            <person name="Jogler M."/>
            <person name="Boedeker C."/>
            <person name="Pinto D."/>
            <person name="Vollmers J."/>
            <person name="Rivas-Marin E."/>
            <person name="Kohn T."/>
            <person name="Peeters S.H."/>
            <person name="Heuer A."/>
            <person name="Rast P."/>
            <person name="Oberbeckmann S."/>
            <person name="Bunk B."/>
            <person name="Jeske O."/>
            <person name="Meyerdierks A."/>
            <person name="Storesund J.E."/>
            <person name="Kallscheuer N."/>
            <person name="Luecker S."/>
            <person name="Lage O.M."/>
            <person name="Pohl T."/>
            <person name="Merkel B.J."/>
            <person name="Hornburger P."/>
            <person name="Mueller R.-W."/>
            <person name="Bruemmer F."/>
            <person name="Labrenz M."/>
            <person name="Spormann A.M."/>
            <person name="Op Den Camp H."/>
            <person name="Overmann J."/>
            <person name="Amann R."/>
            <person name="Jetten M.S.M."/>
            <person name="Mascher T."/>
            <person name="Medema M.H."/>
            <person name="Devos D.P."/>
            <person name="Kaster A.-K."/>
            <person name="Ovreas L."/>
            <person name="Rohde M."/>
            <person name="Galperin M.Y."/>
            <person name="Jogler C."/>
        </authorList>
    </citation>
    <scope>NUCLEOTIDE SEQUENCE [LARGE SCALE GENOMIC DNA]</scope>
    <source>
        <strain evidence="3 4">Pla52n</strain>
    </source>
</reference>
<dbReference type="Pfam" id="PF00656">
    <property type="entry name" value="Peptidase_C14"/>
    <property type="match status" value="1"/>
</dbReference>
<dbReference type="OrthoDB" id="574237at2"/>
<dbReference type="PANTHER" id="PTHR22576">
    <property type="entry name" value="MUCOSA ASSOCIATED LYMPHOID TISSUE LYMPHOMA TRANSLOCATION PROTEIN 1/PARACASPASE"/>
    <property type="match status" value="1"/>
</dbReference>
<evidence type="ECO:0000313" key="3">
    <source>
        <dbReference type="EMBL" id="TWT89325.1"/>
    </source>
</evidence>
<evidence type="ECO:0000259" key="2">
    <source>
        <dbReference type="Pfam" id="PF00656"/>
    </source>
</evidence>
<dbReference type="InterPro" id="IPR029030">
    <property type="entry name" value="Caspase-like_dom_sf"/>
</dbReference>
<gene>
    <name evidence="3" type="ORF">Pla52n_68270</name>
</gene>
<organism evidence="3 4">
    <name type="scientific">Stieleria varia</name>
    <dbReference type="NCBI Taxonomy" id="2528005"/>
    <lineage>
        <taxon>Bacteria</taxon>
        <taxon>Pseudomonadati</taxon>
        <taxon>Planctomycetota</taxon>
        <taxon>Planctomycetia</taxon>
        <taxon>Pirellulales</taxon>
        <taxon>Pirellulaceae</taxon>
        <taxon>Stieleria</taxon>
    </lineage>
</organism>
<evidence type="ECO:0000256" key="1">
    <source>
        <dbReference type="SAM" id="Phobius"/>
    </source>
</evidence>
<keyword evidence="1" id="KW-1133">Transmembrane helix</keyword>
<dbReference type="PROSITE" id="PS00018">
    <property type="entry name" value="EF_HAND_1"/>
    <property type="match status" value="1"/>
</dbReference>
<dbReference type="InterPro" id="IPR052039">
    <property type="entry name" value="Caspase-related_regulators"/>
</dbReference>
<dbReference type="GO" id="GO:0004197">
    <property type="term" value="F:cysteine-type endopeptidase activity"/>
    <property type="evidence" value="ECO:0007669"/>
    <property type="project" value="InterPro"/>
</dbReference>
<proteinExistence type="predicted"/>
<dbReference type="InterPro" id="IPR018247">
    <property type="entry name" value="EF_Hand_1_Ca_BS"/>
</dbReference>
<feature type="domain" description="Peptidase C14 caspase" evidence="2">
    <location>
        <begin position="337"/>
        <end position="563"/>
    </location>
</feature>
<feature type="transmembrane region" description="Helical" evidence="1">
    <location>
        <begin position="152"/>
        <end position="170"/>
    </location>
</feature>
<keyword evidence="4" id="KW-1185">Reference proteome</keyword>
<keyword evidence="1" id="KW-0472">Membrane</keyword>
<comment type="caution">
    <text evidence="3">The sequence shown here is derived from an EMBL/GenBank/DDBJ whole genome shotgun (WGS) entry which is preliminary data.</text>
</comment>
<dbReference type="InterPro" id="IPR035897">
    <property type="entry name" value="Toll_tir_struct_dom_sf"/>
</dbReference>
<dbReference type="GO" id="GO:0006508">
    <property type="term" value="P:proteolysis"/>
    <property type="evidence" value="ECO:0007669"/>
    <property type="project" value="InterPro"/>
</dbReference>
<dbReference type="PANTHER" id="PTHR22576:SF37">
    <property type="entry name" value="MUCOSA-ASSOCIATED LYMPHOID TISSUE LYMPHOMA TRANSLOCATION PROTEIN 1"/>
    <property type="match status" value="1"/>
</dbReference>
<dbReference type="EMBL" id="SJPN01000024">
    <property type="protein sequence ID" value="TWT89325.1"/>
    <property type="molecule type" value="Genomic_DNA"/>
</dbReference>
<dbReference type="Gene3D" id="3.40.50.10140">
    <property type="entry name" value="Toll/interleukin-1 receptor homology (TIR) domain"/>
    <property type="match status" value="1"/>
</dbReference>
<accession>A0A5C5ZQJ1</accession>
<protein>
    <submittedName>
        <fullName evidence="3">Caspase domain protein</fullName>
    </submittedName>
</protein>
<name>A0A5C5ZQJ1_9BACT</name>
<dbReference type="AlphaFoldDB" id="A0A5C5ZQJ1"/>
<dbReference type="InterPro" id="IPR011600">
    <property type="entry name" value="Pept_C14_caspase"/>
</dbReference>
<dbReference type="Gene3D" id="3.40.50.1460">
    <property type="match status" value="1"/>
</dbReference>
<dbReference type="Proteomes" id="UP000320176">
    <property type="component" value="Unassembled WGS sequence"/>
</dbReference>